<dbReference type="EMBL" id="JAKOAV010000004">
    <property type="protein sequence ID" value="MDF9407497.1"/>
    <property type="molecule type" value="Genomic_DNA"/>
</dbReference>
<keyword evidence="3" id="KW-1185">Reference proteome</keyword>
<evidence type="ECO:0000256" key="1">
    <source>
        <dbReference type="SAM" id="Phobius"/>
    </source>
</evidence>
<dbReference type="AlphaFoldDB" id="A0A9X4JVJ3"/>
<reference evidence="2" key="1">
    <citation type="submission" date="2022-02" db="EMBL/GenBank/DDBJ databases">
        <authorList>
            <person name="Leng L."/>
        </authorList>
    </citation>
    <scope>NUCLEOTIDE SEQUENCE</scope>
    <source>
        <strain evidence="2">JI</strain>
    </source>
</reference>
<dbReference type="RefSeq" id="WP_277442727.1">
    <property type="nucleotide sequence ID" value="NZ_JAKOAV010000004.1"/>
</dbReference>
<keyword evidence="1" id="KW-0472">Membrane</keyword>
<accession>A0A9X4JVJ3</accession>
<evidence type="ECO:0000313" key="3">
    <source>
        <dbReference type="Proteomes" id="UP001154312"/>
    </source>
</evidence>
<name>A0A9X4JVJ3_9FIRM</name>
<evidence type="ECO:0000313" key="2">
    <source>
        <dbReference type="EMBL" id="MDF9407497.1"/>
    </source>
</evidence>
<sequence>MKKPSTSYNWPDIFFEQYHAWLQNHPQPVKGKGESTGNAKENQNYAPLFIPVYPSCPYMGSPYTTIPFCPADLNGANQNTSQSANPGFRQAPVMPNAYILFLIFILIMLGTRKEQIFAVIRKIFQ</sequence>
<feature type="transmembrane region" description="Helical" evidence="1">
    <location>
        <begin position="93"/>
        <end position="111"/>
    </location>
</feature>
<gene>
    <name evidence="2" type="ORF">L7E55_03820</name>
</gene>
<proteinExistence type="predicted"/>
<protein>
    <submittedName>
        <fullName evidence="2">Uncharacterized protein</fullName>
    </submittedName>
</protein>
<keyword evidence="1" id="KW-1133">Transmembrane helix</keyword>
<comment type="caution">
    <text evidence="2">The sequence shown here is derived from an EMBL/GenBank/DDBJ whole genome shotgun (WGS) entry which is preliminary data.</text>
</comment>
<dbReference type="Proteomes" id="UP001154312">
    <property type="component" value="Unassembled WGS sequence"/>
</dbReference>
<organism evidence="2 3">
    <name type="scientific">Pelotomaculum isophthalicicum JI</name>
    <dbReference type="NCBI Taxonomy" id="947010"/>
    <lineage>
        <taxon>Bacteria</taxon>
        <taxon>Bacillati</taxon>
        <taxon>Bacillota</taxon>
        <taxon>Clostridia</taxon>
        <taxon>Eubacteriales</taxon>
        <taxon>Desulfotomaculaceae</taxon>
        <taxon>Pelotomaculum</taxon>
    </lineage>
</organism>
<keyword evidence="1" id="KW-0812">Transmembrane</keyword>